<proteinExistence type="predicted"/>
<dbReference type="eggNOG" id="COG2234">
    <property type="taxonomic scope" value="Bacteria"/>
</dbReference>
<keyword evidence="1" id="KW-0808">Transferase</keyword>
<gene>
    <name evidence="6" type="ordered locus">Acid345_2681</name>
</gene>
<keyword evidence="2" id="KW-0012">Acyltransferase</keyword>
<dbReference type="Gene3D" id="3.40.630.10">
    <property type="entry name" value="Zn peptidases"/>
    <property type="match status" value="1"/>
</dbReference>
<evidence type="ECO:0000313" key="7">
    <source>
        <dbReference type="Proteomes" id="UP000002432"/>
    </source>
</evidence>
<sequence>MIVAGMILCALMGLGCNSQTKQATPTPSPQAQPEPPAQPQSVITETQPMPVPSNALKINADKAWQYNKEVVGFGSRAVNSEGHKKLENYLKTKLKNDNLEIDEFTSNAPIGQFTGRNYIAKFPGKKDGIIVIAGHYDTLYNLPKFVGANDGGSSTALPLAIADALRGKPNDGYSVWLLFTDAEEAFVDWNKNDDNLYGTKHLAQKWKQDGTSAKIKAFILVDMLGDADLDVDEDVNSTPALRKVVYQAATNLGYQSHFFQRLNAFEDDHRPFGKIGVPVVDILDINYGYNGSLHHSVEDTLDKESPKSLGISGDVVLETVRLLNQ</sequence>
<dbReference type="RefSeq" id="WP_011523483.1">
    <property type="nucleotide sequence ID" value="NC_008009.1"/>
</dbReference>
<dbReference type="Pfam" id="PF04389">
    <property type="entry name" value="Peptidase_M28"/>
    <property type="match status" value="1"/>
</dbReference>
<dbReference type="SUPFAM" id="SSF53187">
    <property type="entry name" value="Zn-dependent exopeptidases"/>
    <property type="match status" value="1"/>
</dbReference>
<feature type="chain" id="PRO_5004190970" evidence="4">
    <location>
        <begin position="24"/>
        <end position="325"/>
    </location>
</feature>
<evidence type="ECO:0000256" key="4">
    <source>
        <dbReference type="SAM" id="SignalP"/>
    </source>
</evidence>
<evidence type="ECO:0000256" key="1">
    <source>
        <dbReference type="ARBA" id="ARBA00022679"/>
    </source>
</evidence>
<dbReference type="GO" id="GO:0016603">
    <property type="term" value="F:glutaminyl-peptide cyclotransferase activity"/>
    <property type="evidence" value="ECO:0007669"/>
    <property type="project" value="TreeGrafter"/>
</dbReference>
<dbReference type="STRING" id="204669.Acid345_2681"/>
<evidence type="ECO:0000256" key="2">
    <source>
        <dbReference type="ARBA" id="ARBA00023315"/>
    </source>
</evidence>
<dbReference type="KEGG" id="aba:Acid345_2681"/>
<dbReference type="PANTHER" id="PTHR12283">
    <property type="entry name" value="GLUTAMINYL-PEPTIDE CYCLOTRANSFERASE"/>
    <property type="match status" value="1"/>
</dbReference>
<dbReference type="PANTHER" id="PTHR12283:SF6">
    <property type="entry name" value="GLUTAMINYL-PEPTIDE CYCLOTRANSFERASE-RELATED"/>
    <property type="match status" value="1"/>
</dbReference>
<reference evidence="6 7" key="1">
    <citation type="journal article" date="2009" name="Appl. Environ. Microbiol.">
        <title>Three genomes from the phylum Acidobacteria provide insight into the lifestyles of these microorganisms in soils.</title>
        <authorList>
            <person name="Ward N.L."/>
            <person name="Challacombe J.F."/>
            <person name="Janssen P.H."/>
            <person name="Henrissat B."/>
            <person name="Coutinho P.M."/>
            <person name="Wu M."/>
            <person name="Xie G."/>
            <person name="Haft D.H."/>
            <person name="Sait M."/>
            <person name="Badger J."/>
            <person name="Barabote R.D."/>
            <person name="Bradley B."/>
            <person name="Brettin T.S."/>
            <person name="Brinkac L.M."/>
            <person name="Bruce D."/>
            <person name="Creasy T."/>
            <person name="Daugherty S.C."/>
            <person name="Davidsen T.M."/>
            <person name="DeBoy R.T."/>
            <person name="Detter J.C."/>
            <person name="Dodson R.J."/>
            <person name="Durkin A.S."/>
            <person name="Ganapathy A."/>
            <person name="Gwinn-Giglio M."/>
            <person name="Han C.S."/>
            <person name="Khouri H."/>
            <person name="Kiss H."/>
            <person name="Kothari S.P."/>
            <person name="Madupu R."/>
            <person name="Nelson K.E."/>
            <person name="Nelson W.C."/>
            <person name="Paulsen I."/>
            <person name="Penn K."/>
            <person name="Ren Q."/>
            <person name="Rosovitz M.J."/>
            <person name="Selengut J.D."/>
            <person name="Shrivastava S."/>
            <person name="Sullivan S.A."/>
            <person name="Tapia R."/>
            <person name="Thompson L.S."/>
            <person name="Watkins K.L."/>
            <person name="Yang Q."/>
            <person name="Yu C."/>
            <person name="Zafar N."/>
            <person name="Zhou L."/>
            <person name="Kuske C.R."/>
        </authorList>
    </citation>
    <scope>NUCLEOTIDE SEQUENCE [LARGE SCALE GENOMIC DNA]</scope>
    <source>
        <strain evidence="6 7">Ellin345</strain>
    </source>
</reference>
<dbReference type="InterPro" id="IPR040234">
    <property type="entry name" value="QC/QCL"/>
</dbReference>
<feature type="region of interest" description="Disordered" evidence="3">
    <location>
        <begin position="19"/>
        <end position="51"/>
    </location>
</feature>
<protein>
    <submittedName>
        <fullName evidence="6">Peptidase M28</fullName>
    </submittedName>
</protein>
<feature type="domain" description="Peptidase M28" evidence="5">
    <location>
        <begin position="117"/>
        <end position="319"/>
    </location>
</feature>
<feature type="signal peptide" evidence="4">
    <location>
        <begin position="1"/>
        <end position="23"/>
    </location>
</feature>
<dbReference type="GO" id="GO:0008270">
    <property type="term" value="F:zinc ion binding"/>
    <property type="evidence" value="ECO:0007669"/>
    <property type="project" value="TreeGrafter"/>
</dbReference>
<name>Q1IN68_KORVE</name>
<dbReference type="HOGENOM" id="CLU_045003_2_1_0"/>
<evidence type="ECO:0000256" key="3">
    <source>
        <dbReference type="SAM" id="MobiDB-lite"/>
    </source>
</evidence>
<feature type="compositionally biased region" description="Pro residues" evidence="3">
    <location>
        <begin position="26"/>
        <end position="38"/>
    </location>
</feature>
<dbReference type="AlphaFoldDB" id="Q1IN68"/>
<evidence type="ECO:0000313" key="6">
    <source>
        <dbReference type="EMBL" id="ABF41682.1"/>
    </source>
</evidence>
<keyword evidence="4" id="KW-0732">Signal</keyword>
<evidence type="ECO:0000259" key="5">
    <source>
        <dbReference type="Pfam" id="PF04389"/>
    </source>
</evidence>
<organism evidence="6 7">
    <name type="scientific">Koribacter versatilis (strain Ellin345)</name>
    <dbReference type="NCBI Taxonomy" id="204669"/>
    <lineage>
        <taxon>Bacteria</taxon>
        <taxon>Pseudomonadati</taxon>
        <taxon>Acidobacteriota</taxon>
        <taxon>Terriglobia</taxon>
        <taxon>Terriglobales</taxon>
        <taxon>Candidatus Korobacteraceae</taxon>
        <taxon>Candidatus Korobacter</taxon>
    </lineage>
</organism>
<dbReference type="InterPro" id="IPR007484">
    <property type="entry name" value="Peptidase_M28"/>
</dbReference>
<dbReference type="Proteomes" id="UP000002432">
    <property type="component" value="Chromosome"/>
</dbReference>
<dbReference type="EMBL" id="CP000360">
    <property type="protein sequence ID" value="ABF41682.1"/>
    <property type="molecule type" value="Genomic_DNA"/>
</dbReference>
<dbReference type="OrthoDB" id="9778250at2"/>
<accession>Q1IN68</accession>
<keyword evidence="7" id="KW-1185">Reference proteome</keyword>
<dbReference type="EnsemblBacteria" id="ABF41682">
    <property type="protein sequence ID" value="ABF41682"/>
    <property type="gene ID" value="Acid345_2681"/>
</dbReference>